<dbReference type="Pfam" id="PF01061">
    <property type="entry name" value="ABC2_membrane"/>
    <property type="match status" value="2"/>
</dbReference>
<dbReference type="InterPro" id="IPR034001">
    <property type="entry name" value="ABCG_PDR_1"/>
</dbReference>
<keyword evidence="8 10" id="KW-0472">Membrane</keyword>
<dbReference type="InterPro" id="IPR017871">
    <property type="entry name" value="ABC_transporter-like_CS"/>
</dbReference>
<keyword evidence="5" id="KW-0547">Nucleotide-binding</keyword>
<dbReference type="PROSITE" id="PS00211">
    <property type="entry name" value="ABC_TRANSPORTER_1"/>
    <property type="match status" value="1"/>
</dbReference>
<feature type="transmembrane region" description="Helical" evidence="10">
    <location>
        <begin position="1444"/>
        <end position="1468"/>
    </location>
</feature>
<dbReference type="GO" id="GO:0140359">
    <property type="term" value="F:ABC-type transporter activity"/>
    <property type="evidence" value="ECO:0007669"/>
    <property type="project" value="InterPro"/>
</dbReference>
<proteinExistence type="inferred from homology"/>
<dbReference type="InterPro" id="IPR013525">
    <property type="entry name" value="ABC2_TM"/>
</dbReference>
<evidence type="ECO:0000256" key="1">
    <source>
        <dbReference type="ARBA" id="ARBA00004141"/>
    </source>
</evidence>
<comment type="similarity">
    <text evidence="2">Belongs to the ABC transporter superfamily. ABCG family. PDR (TC 3.A.1.205) subfamily.</text>
</comment>
<feature type="domain" description="ABC transporter" evidence="11">
    <location>
        <begin position="150"/>
        <end position="401"/>
    </location>
</feature>
<evidence type="ECO:0000313" key="12">
    <source>
        <dbReference type="EMBL" id="CAH7685999.1"/>
    </source>
</evidence>
<dbReference type="PANTHER" id="PTHR19241">
    <property type="entry name" value="ATP-BINDING CASSETTE TRANSPORTER"/>
    <property type="match status" value="1"/>
</dbReference>
<accession>A0AAV0BKD7</accession>
<feature type="transmembrane region" description="Helical" evidence="10">
    <location>
        <begin position="1325"/>
        <end position="1343"/>
    </location>
</feature>
<feature type="transmembrane region" description="Helical" evidence="10">
    <location>
        <begin position="547"/>
        <end position="569"/>
    </location>
</feature>
<comment type="subcellular location">
    <subcellularLocation>
        <location evidence="1">Membrane</location>
        <topology evidence="1">Multi-pass membrane protein</topology>
    </subcellularLocation>
</comment>
<feature type="transmembrane region" description="Helical" evidence="10">
    <location>
        <begin position="515"/>
        <end position="535"/>
    </location>
</feature>
<dbReference type="PROSITE" id="PS50893">
    <property type="entry name" value="ABC_TRANSPORTER_2"/>
    <property type="match status" value="2"/>
</dbReference>
<keyword evidence="3" id="KW-0813">Transport</keyword>
<dbReference type="Pfam" id="PF06422">
    <property type="entry name" value="PDR_CDR"/>
    <property type="match status" value="1"/>
</dbReference>
<dbReference type="InterPro" id="IPR034003">
    <property type="entry name" value="ABCG_PDR_2"/>
</dbReference>
<dbReference type="EMBL" id="CALTRL010005764">
    <property type="protein sequence ID" value="CAH7685999.1"/>
    <property type="molecule type" value="Genomic_DNA"/>
</dbReference>
<feature type="region of interest" description="Disordered" evidence="9">
    <location>
        <begin position="1"/>
        <end position="30"/>
    </location>
</feature>
<dbReference type="Pfam" id="PF19055">
    <property type="entry name" value="ABC2_membrane_7"/>
    <property type="match status" value="1"/>
</dbReference>
<evidence type="ECO:0000259" key="11">
    <source>
        <dbReference type="PROSITE" id="PS50893"/>
    </source>
</evidence>
<reference evidence="12" key="1">
    <citation type="submission" date="2022-06" db="EMBL/GenBank/DDBJ databases">
        <authorList>
            <consortium name="SYNGENTA / RWTH Aachen University"/>
        </authorList>
    </citation>
    <scope>NUCLEOTIDE SEQUENCE</scope>
</reference>
<feature type="transmembrane region" description="Helical" evidence="10">
    <location>
        <begin position="1289"/>
        <end position="1313"/>
    </location>
</feature>
<feature type="transmembrane region" description="Helical" evidence="10">
    <location>
        <begin position="654"/>
        <end position="675"/>
    </location>
</feature>
<dbReference type="InterPro" id="IPR003439">
    <property type="entry name" value="ABC_transporter-like_ATP-bd"/>
</dbReference>
<evidence type="ECO:0000256" key="3">
    <source>
        <dbReference type="ARBA" id="ARBA00022448"/>
    </source>
</evidence>
<feature type="transmembrane region" description="Helical" evidence="10">
    <location>
        <begin position="1182"/>
        <end position="1200"/>
    </location>
</feature>
<feature type="transmembrane region" description="Helical" evidence="10">
    <location>
        <begin position="589"/>
        <end position="613"/>
    </location>
</feature>
<feature type="transmembrane region" description="Helical" evidence="10">
    <location>
        <begin position="1246"/>
        <end position="1277"/>
    </location>
</feature>
<comment type="caution">
    <text evidence="12">The sequence shown here is derived from an EMBL/GenBank/DDBJ whole genome shotgun (WGS) entry which is preliminary data.</text>
</comment>
<dbReference type="SUPFAM" id="SSF52540">
    <property type="entry name" value="P-loop containing nucleoside triphosphate hydrolases"/>
    <property type="match status" value="2"/>
</dbReference>
<protein>
    <submittedName>
        <fullName evidence="12">ABC-2 type transporter-domain-containing protein</fullName>
    </submittedName>
</protein>
<dbReference type="Proteomes" id="UP001153365">
    <property type="component" value="Unassembled WGS sequence"/>
</dbReference>
<dbReference type="Gene3D" id="3.40.50.300">
    <property type="entry name" value="P-loop containing nucleotide triphosphate hydrolases"/>
    <property type="match status" value="2"/>
</dbReference>
<evidence type="ECO:0000256" key="4">
    <source>
        <dbReference type="ARBA" id="ARBA00022692"/>
    </source>
</evidence>
<feature type="domain" description="ABC transporter" evidence="11">
    <location>
        <begin position="843"/>
        <end position="1081"/>
    </location>
</feature>
<dbReference type="Pfam" id="PF00005">
    <property type="entry name" value="ABC_tran"/>
    <property type="match status" value="2"/>
</dbReference>
<dbReference type="InterPro" id="IPR010929">
    <property type="entry name" value="PDR_CDR_ABC"/>
</dbReference>
<evidence type="ECO:0000256" key="2">
    <source>
        <dbReference type="ARBA" id="ARBA00006012"/>
    </source>
</evidence>
<keyword evidence="4 10" id="KW-0812">Transmembrane</keyword>
<evidence type="ECO:0000256" key="7">
    <source>
        <dbReference type="ARBA" id="ARBA00022989"/>
    </source>
</evidence>
<evidence type="ECO:0000256" key="6">
    <source>
        <dbReference type="ARBA" id="ARBA00022840"/>
    </source>
</evidence>
<evidence type="ECO:0000313" key="13">
    <source>
        <dbReference type="Proteomes" id="UP001153365"/>
    </source>
</evidence>
<dbReference type="FunFam" id="3.40.50.300:FF:000054">
    <property type="entry name" value="ABC multidrug transporter atrF"/>
    <property type="match status" value="1"/>
</dbReference>
<evidence type="ECO:0000256" key="5">
    <source>
        <dbReference type="ARBA" id="ARBA00022741"/>
    </source>
</evidence>
<sequence>MASSARDSAQILAVSEKDSNTTLESKADTNRALSAQPGDLSYISLSELPQNSIIDVDLASKTFAELRRQLSHASSVQLAQDGKLEFEKQDGHSAFDLLRFLRGSDQTGGENGSRAKQLAVLFEGLAVIGPGGIRLPIRTFPDAVTGFFMTPFMPLLKKLKNPSPKQILYPMSGFLKPGEMCLVLGRPNSGCSTLLKVLANQRQEFLRIDGEVTYGGISAEVMAKNYGGEVVYNPEDDIHFATLTVYQTLKFALMNKTPGKLLPHMRRKDFVNQVMEAFLQMLGITHTKNTLVGNAQVRGVSGGERKRVSIAEMMATRACVLSWDNSTRGLDASTALEYAKSLRIMTNIFSTTMFVTLYQAGEGIYEQFDKVIVLNEGRMVYFGPAKEARAYMVSLGYKNLPRQTTADYLTGCTDPNERQFQDGIDHAKVPKSPEAMERAYRRSTLCHRIEDEQLDYKKLVQQELRFQEDFKAAVRSDQNKGVRAKSPYTVSFISQMKALIIRDIHLTLQDRKTLIFDWATSIGLAVILGTVFFDLPKTTAGGFTRGSVIFMGLLLSVLMTFAELPKVMIGRPILWRQTGFRFYRPGAHALAGIVSNIPFSLPRVILFSSILYFMTNLNRTAGAFFTYLVVVYTTFLCMSCAFKLMGAVTFSFDVASRLASFTIMTLVTYSGYMIPKDSMRKALIWIYYINPINYGFAALMINEFRHANFSCEGVSIVPRGPGYPNQLGPNQVCTFAGAKPGSSIVSGADYIRVSFGYSTNHLWINFVIVLCFTGFLVIALMMTVESLSVGSGKPAINVFAKENKERKELNAKLQAQKAAYRSGNKTQDLSGLISTKKPFTWQALTYEVPVSGGQKKLLNEIYGYVKPGTLTALMGASGAGKTTLLDVLANRKTTGVIGGTVLMAGRKPGASFQRGTAYCEQLDVHEWTATVREAMRFSAYLRQPAETSIEEKNAYVEEVIQLLELEDLADAMIGFPGFGLGVEARKRLTIGVELAAKPQLLLFLDEPTSGLDGQSAYNIVRFLRKLASAGQAILCTIHQPNALLFEHFDRLLLLKKGGRCVYFGGIGQDSHILRGYFERNGALCPDNANPAEFMLEAIGGGSSSPMGGDKDWADRWLESPEHAENCREIERLNEESARLFANEVDDSGELQYATPFMYQLKTVVNRTNLSFYRNSNYEFTRLYNHVSIALVTGLTFFNLGNNATELQQRVFTIFQAIILVPLIMTQVQPMFIMARDTYLREASSKMYAPAAFGIAQFIAEMPYSALCGICFYVIWYYTIHLQRVASRAGYTLIMVLILEVYAVTLGQAIAALSPNMFIATKSNPIIVLILTTFCGATIPYRSLPKFWQSWLYHINPMTRFLGGVLVTELDGLSITCSVSELSIFQPPVNKTCNDWAGNFVSTQGGYLIDSNANSGCGYCQYSLGNDFLKGLGFSFGNRWRDMGIFVGFIGINMTVTVLGSSFLTHVYAKR</sequence>
<dbReference type="CDD" id="cd03233">
    <property type="entry name" value="ABCG_PDR_domain1"/>
    <property type="match status" value="1"/>
</dbReference>
<dbReference type="GO" id="GO:0016020">
    <property type="term" value="C:membrane"/>
    <property type="evidence" value="ECO:0007669"/>
    <property type="project" value="UniProtKB-SubCell"/>
</dbReference>
<dbReference type="CDD" id="cd03232">
    <property type="entry name" value="ABCG_PDR_domain2"/>
    <property type="match status" value="1"/>
</dbReference>
<feature type="compositionally biased region" description="Basic and acidic residues" evidence="9">
    <location>
        <begin position="15"/>
        <end position="29"/>
    </location>
</feature>
<dbReference type="GO" id="GO:0005524">
    <property type="term" value="F:ATP binding"/>
    <property type="evidence" value="ECO:0007669"/>
    <property type="project" value="UniProtKB-KW"/>
</dbReference>
<organism evidence="12 13">
    <name type="scientific">Phakopsora pachyrhizi</name>
    <name type="common">Asian soybean rust disease fungus</name>
    <dbReference type="NCBI Taxonomy" id="170000"/>
    <lineage>
        <taxon>Eukaryota</taxon>
        <taxon>Fungi</taxon>
        <taxon>Dikarya</taxon>
        <taxon>Basidiomycota</taxon>
        <taxon>Pucciniomycotina</taxon>
        <taxon>Pucciniomycetes</taxon>
        <taxon>Pucciniales</taxon>
        <taxon>Phakopsoraceae</taxon>
        <taxon>Phakopsora</taxon>
    </lineage>
</organism>
<keyword evidence="7 10" id="KW-1133">Transmembrane helix</keyword>
<feature type="transmembrane region" description="Helical" evidence="10">
    <location>
        <begin position="1212"/>
        <end position="1234"/>
    </location>
</feature>
<dbReference type="InterPro" id="IPR027417">
    <property type="entry name" value="P-loop_NTPase"/>
</dbReference>
<name>A0AAV0BKD7_PHAPC</name>
<evidence type="ECO:0000256" key="9">
    <source>
        <dbReference type="SAM" id="MobiDB-lite"/>
    </source>
</evidence>
<gene>
    <name evidence="12" type="ORF">PPACK8108_LOCUS20594</name>
</gene>
<feature type="transmembrane region" description="Helical" evidence="10">
    <location>
        <begin position="625"/>
        <end position="648"/>
    </location>
</feature>
<dbReference type="GO" id="GO:0016887">
    <property type="term" value="F:ATP hydrolysis activity"/>
    <property type="evidence" value="ECO:0007669"/>
    <property type="project" value="InterPro"/>
</dbReference>
<feature type="transmembrane region" description="Helical" evidence="10">
    <location>
        <begin position="762"/>
        <end position="784"/>
    </location>
</feature>
<dbReference type="InterPro" id="IPR043926">
    <property type="entry name" value="ABCG_dom"/>
</dbReference>
<keyword evidence="13" id="KW-1185">Reference proteome</keyword>
<feature type="transmembrane region" description="Helical" evidence="10">
    <location>
        <begin position="682"/>
        <end position="701"/>
    </location>
</feature>
<dbReference type="SMART" id="SM00382">
    <property type="entry name" value="AAA"/>
    <property type="match status" value="2"/>
</dbReference>
<evidence type="ECO:0000256" key="8">
    <source>
        <dbReference type="ARBA" id="ARBA00023136"/>
    </source>
</evidence>
<dbReference type="InterPro" id="IPR003593">
    <property type="entry name" value="AAA+_ATPase"/>
</dbReference>
<keyword evidence="6" id="KW-0067">ATP-binding</keyword>
<evidence type="ECO:0000256" key="10">
    <source>
        <dbReference type="SAM" id="Phobius"/>
    </source>
</evidence>